<dbReference type="RefSeq" id="WP_309859556.1">
    <property type="nucleotide sequence ID" value="NZ_JAVDQJ010000037.1"/>
</dbReference>
<protein>
    <submittedName>
        <fullName evidence="2">NADH-flavin reductase</fullName>
    </submittedName>
</protein>
<dbReference type="InterPro" id="IPR051606">
    <property type="entry name" value="Polyketide_Oxido-like"/>
</dbReference>
<feature type="domain" description="NAD(P)-binding" evidence="1">
    <location>
        <begin position="7"/>
        <end position="195"/>
    </location>
</feature>
<dbReference type="AlphaFoldDB" id="A0AAE3XJJ9"/>
<evidence type="ECO:0000313" key="2">
    <source>
        <dbReference type="EMBL" id="MDR6221485.1"/>
    </source>
</evidence>
<name>A0AAE3XJJ9_9DEIO</name>
<dbReference type="Gene3D" id="3.40.50.720">
    <property type="entry name" value="NAD(P)-binding Rossmann-like Domain"/>
    <property type="match status" value="1"/>
</dbReference>
<dbReference type="SUPFAM" id="SSF51735">
    <property type="entry name" value="NAD(P)-binding Rossmann-fold domains"/>
    <property type="match status" value="1"/>
</dbReference>
<dbReference type="Proteomes" id="UP001185331">
    <property type="component" value="Unassembled WGS sequence"/>
</dbReference>
<organism evidence="2 3">
    <name type="scientific">Deinococcus soli</name>
    <name type="common">ex Cha et al. 2016</name>
    <dbReference type="NCBI Taxonomy" id="1309411"/>
    <lineage>
        <taxon>Bacteria</taxon>
        <taxon>Thermotogati</taxon>
        <taxon>Deinococcota</taxon>
        <taxon>Deinococci</taxon>
        <taxon>Deinococcales</taxon>
        <taxon>Deinococcaceae</taxon>
        <taxon>Deinococcus</taxon>
    </lineage>
</organism>
<dbReference type="Pfam" id="PF13460">
    <property type="entry name" value="NAD_binding_10"/>
    <property type="match status" value="1"/>
</dbReference>
<dbReference type="EMBL" id="JAVDQK010000037">
    <property type="protein sequence ID" value="MDR6221485.1"/>
    <property type="molecule type" value="Genomic_DNA"/>
</dbReference>
<dbReference type="PANTHER" id="PTHR43355">
    <property type="entry name" value="FLAVIN REDUCTASE (NADPH)"/>
    <property type="match status" value="1"/>
</dbReference>
<sequence length="207" mass="22101">MNLALLGGTGRTGRHLIDLALEHGHTVRVLTRGRHPLHHTHGRLTPITGDARDAHAIAHLVTGCDAVLSALGPAANAPDDTMTLAAQHLQQALPHAGIRRLITLTGAGVTHPGDTPTPVDRLIRTLLALTQPRALQDATTHTELIRQSTLDWTVVRVPRLTDGPARPVQTGPVGTIKPFVTRASVAQFMLDQLTEGTFIRQAPAISN</sequence>
<accession>A0AAE3XJJ9</accession>
<comment type="caution">
    <text evidence="2">The sequence shown here is derived from an EMBL/GenBank/DDBJ whole genome shotgun (WGS) entry which is preliminary data.</text>
</comment>
<evidence type="ECO:0000259" key="1">
    <source>
        <dbReference type="Pfam" id="PF13460"/>
    </source>
</evidence>
<dbReference type="InterPro" id="IPR016040">
    <property type="entry name" value="NAD(P)-bd_dom"/>
</dbReference>
<evidence type="ECO:0000313" key="3">
    <source>
        <dbReference type="Proteomes" id="UP001185331"/>
    </source>
</evidence>
<dbReference type="InterPro" id="IPR036291">
    <property type="entry name" value="NAD(P)-bd_dom_sf"/>
</dbReference>
<reference evidence="2" key="1">
    <citation type="submission" date="2023-07" db="EMBL/GenBank/DDBJ databases">
        <title>Sorghum-associated microbial communities from plants grown in Nebraska, USA.</title>
        <authorList>
            <person name="Schachtman D."/>
        </authorList>
    </citation>
    <scope>NUCLEOTIDE SEQUENCE</scope>
    <source>
        <strain evidence="2">BE330</strain>
    </source>
</reference>
<proteinExistence type="predicted"/>
<dbReference type="GO" id="GO:0004074">
    <property type="term" value="F:biliverdin reductase [NAD(P)H] activity"/>
    <property type="evidence" value="ECO:0007669"/>
    <property type="project" value="TreeGrafter"/>
</dbReference>
<gene>
    <name evidence="2" type="ORF">J2Y00_005121</name>
</gene>
<dbReference type="GO" id="GO:0042602">
    <property type="term" value="F:riboflavin reductase (NADPH) activity"/>
    <property type="evidence" value="ECO:0007669"/>
    <property type="project" value="TreeGrafter"/>
</dbReference>
<dbReference type="PANTHER" id="PTHR43355:SF2">
    <property type="entry name" value="FLAVIN REDUCTASE (NADPH)"/>
    <property type="match status" value="1"/>
</dbReference>